<evidence type="ECO:0000313" key="12">
    <source>
        <dbReference type="EMBL" id="VDD82531.1"/>
    </source>
</evidence>
<evidence type="ECO:0000256" key="10">
    <source>
        <dbReference type="ARBA" id="ARBA00031036"/>
    </source>
</evidence>
<evidence type="ECO:0000256" key="6">
    <source>
        <dbReference type="ARBA" id="ARBA00023918"/>
    </source>
</evidence>
<evidence type="ECO:0000256" key="4">
    <source>
        <dbReference type="ARBA" id="ARBA00022676"/>
    </source>
</evidence>
<dbReference type="SUPFAM" id="SSF53167">
    <property type="entry name" value="Purine and uridine phosphorylases"/>
    <property type="match status" value="2"/>
</dbReference>
<evidence type="ECO:0000259" key="11">
    <source>
        <dbReference type="Pfam" id="PF01048"/>
    </source>
</evidence>
<gene>
    <name evidence="12" type="ORF">MCOS_LOCUS8534</name>
</gene>
<comment type="catalytic activity">
    <reaction evidence="7">
        <text>2'-deoxyguanosine + phosphate = 2-deoxy-alpha-D-ribose 1-phosphate + guanine</text>
        <dbReference type="Rhea" id="RHEA:27738"/>
        <dbReference type="ChEBI" id="CHEBI:16235"/>
        <dbReference type="ChEBI" id="CHEBI:17172"/>
        <dbReference type="ChEBI" id="CHEBI:43474"/>
        <dbReference type="ChEBI" id="CHEBI:57259"/>
        <dbReference type="EC" id="2.4.2.1"/>
    </reaction>
</comment>
<dbReference type="GO" id="GO:0009116">
    <property type="term" value="P:nucleoside metabolic process"/>
    <property type="evidence" value="ECO:0007669"/>
    <property type="project" value="InterPro"/>
</dbReference>
<evidence type="ECO:0000256" key="9">
    <source>
        <dbReference type="ARBA" id="ARBA00023970"/>
    </source>
</evidence>
<dbReference type="NCBIfam" id="TIGR01697">
    <property type="entry name" value="PNPH-PUNA-XAPA"/>
    <property type="match status" value="2"/>
</dbReference>
<proteinExistence type="inferred from homology"/>
<sequence>MSAYEQAVAATEYLKGRIQNRPLVGIICGSGLGSIADLVENPRIVRFDDIPGLPDWEVIGNEGCLIFGRIGNKQVVVIQRRLRTYEGHDYSVMTIPIRVMKLLGAKYLFVTSTAGGLNKHYEVGDLVMVRDHVDFSSLVGRNPLIGQHDPRFGDRFPALQGTYDRGLRNIAAKCMDKLKLQSELLEGVYFHIAGPAYETPATARMLQLLGCDVMGDGMSATYEACSRACEHIRSRVPHVQPQVGIICGTGLALGEDGVFVFGRFGGKEVCVMRGRFHPYEGHPRNLLALPIRVMQMLGVKTLFLTNAAGGVNETYVPGDLVIISDHVDFSSIVGLNPLMGPNDERFGTRFPAMIGTYDKQLRDYGKECARELKIDKQVKEGVFFHICGPAYETPATFEMLRSLGCDVYGMSTTQEVVTAKHLGMRIFAVSLITDPAIHDSDSGSVSSRAEMLRVAKLRAPVMAKFLGAMLQKL</sequence>
<dbReference type="NCBIfam" id="NF006054">
    <property type="entry name" value="PRK08202.1"/>
    <property type="match status" value="1"/>
</dbReference>
<dbReference type="InterPro" id="IPR035994">
    <property type="entry name" value="Nucleoside_phosphorylase_sf"/>
</dbReference>
<comment type="catalytic activity">
    <reaction evidence="8">
        <text>2'-deoxyinosine + phosphate = 2-deoxy-alpha-D-ribose 1-phosphate + hypoxanthine</text>
        <dbReference type="Rhea" id="RHEA:27750"/>
        <dbReference type="ChEBI" id="CHEBI:17368"/>
        <dbReference type="ChEBI" id="CHEBI:28997"/>
        <dbReference type="ChEBI" id="CHEBI:43474"/>
        <dbReference type="ChEBI" id="CHEBI:57259"/>
        <dbReference type="EC" id="2.4.2.1"/>
    </reaction>
</comment>
<accession>A0A0R3ULH8</accession>
<dbReference type="EMBL" id="UXSR01005528">
    <property type="protein sequence ID" value="VDD82531.1"/>
    <property type="molecule type" value="Genomic_DNA"/>
</dbReference>
<dbReference type="Pfam" id="PF01048">
    <property type="entry name" value="PNP_UDP_1"/>
    <property type="match status" value="2"/>
</dbReference>
<dbReference type="CDD" id="cd09009">
    <property type="entry name" value="PNP-EcPNPII_like"/>
    <property type="match status" value="2"/>
</dbReference>
<dbReference type="PANTHER" id="PTHR11904:SF9">
    <property type="entry name" value="PURINE NUCLEOSIDE PHOSPHORYLASE-RELATED"/>
    <property type="match status" value="1"/>
</dbReference>
<dbReference type="OrthoDB" id="6230970at2759"/>
<keyword evidence="13" id="KW-1185">Reference proteome</keyword>
<evidence type="ECO:0000313" key="13">
    <source>
        <dbReference type="Proteomes" id="UP000267029"/>
    </source>
</evidence>
<evidence type="ECO:0000256" key="2">
    <source>
        <dbReference type="ARBA" id="ARBA00006751"/>
    </source>
</evidence>
<name>A0A0R3ULH8_MESCO</name>
<keyword evidence="4" id="KW-0328">Glycosyltransferase</keyword>
<feature type="domain" description="Nucleoside phosphorylase" evidence="11">
    <location>
        <begin position="24"/>
        <end position="224"/>
    </location>
</feature>
<dbReference type="PANTHER" id="PTHR11904">
    <property type="entry name" value="METHYLTHIOADENOSINE/PURINE NUCLEOSIDE PHOSPHORYLASE"/>
    <property type="match status" value="1"/>
</dbReference>
<feature type="domain" description="Nucleoside phosphorylase" evidence="11">
    <location>
        <begin position="256"/>
        <end position="466"/>
    </location>
</feature>
<dbReference type="InterPro" id="IPR011268">
    <property type="entry name" value="Purine_phosphorylase"/>
</dbReference>
<comment type="catalytic activity">
    <reaction evidence="6">
        <text>inosine + phosphate = alpha-D-ribose 1-phosphate + hypoxanthine</text>
        <dbReference type="Rhea" id="RHEA:27646"/>
        <dbReference type="ChEBI" id="CHEBI:17368"/>
        <dbReference type="ChEBI" id="CHEBI:17596"/>
        <dbReference type="ChEBI" id="CHEBI:43474"/>
        <dbReference type="ChEBI" id="CHEBI:57720"/>
        <dbReference type="EC" id="2.4.2.1"/>
    </reaction>
</comment>
<reference evidence="12 13" key="1">
    <citation type="submission" date="2018-10" db="EMBL/GenBank/DDBJ databases">
        <authorList>
            <consortium name="Pathogen Informatics"/>
        </authorList>
    </citation>
    <scope>NUCLEOTIDE SEQUENCE [LARGE SCALE GENOMIC DNA]</scope>
</reference>
<evidence type="ECO:0000256" key="3">
    <source>
        <dbReference type="ARBA" id="ARBA00011886"/>
    </source>
</evidence>
<evidence type="ECO:0000256" key="8">
    <source>
        <dbReference type="ARBA" id="ARBA00023950"/>
    </source>
</evidence>
<dbReference type="UniPathway" id="UPA00606"/>
<comment type="catalytic activity">
    <reaction evidence="9">
        <text>guanosine + phosphate = alpha-D-ribose 1-phosphate + guanine</text>
        <dbReference type="Rhea" id="RHEA:13233"/>
        <dbReference type="ChEBI" id="CHEBI:16235"/>
        <dbReference type="ChEBI" id="CHEBI:16750"/>
        <dbReference type="ChEBI" id="CHEBI:43474"/>
        <dbReference type="ChEBI" id="CHEBI:57720"/>
        <dbReference type="EC" id="2.4.2.1"/>
    </reaction>
</comment>
<dbReference type="STRING" id="53468.A0A0R3ULH8"/>
<dbReference type="InterPro" id="IPR000845">
    <property type="entry name" value="Nucleoside_phosphorylase_d"/>
</dbReference>
<comment type="pathway">
    <text evidence="1">Purine metabolism; purine nucleoside salvage.</text>
</comment>
<evidence type="ECO:0000256" key="7">
    <source>
        <dbReference type="ARBA" id="ARBA00023929"/>
    </source>
</evidence>
<dbReference type="Proteomes" id="UP000267029">
    <property type="component" value="Unassembled WGS sequence"/>
</dbReference>
<dbReference type="EC" id="2.4.2.1" evidence="3"/>
<protein>
    <recommendedName>
        <fullName evidence="3">purine-nucleoside phosphorylase</fullName>
        <ecNumber evidence="3">2.4.2.1</ecNumber>
    </recommendedName>
    <alternativeName>
        <fullName evidence="10">Inosine-guanosine phosphorylase</fullName>
    </alternativeName>
</protein>
<dbReference type="GO" id="GO:0004731">
    <property type="term" value="F:purine-nucleoside phosphorylase activity"/>
    <property type="evidence" value="ECO:0007669"/>
    <property type="project" value="UniProtKB-EC"/>
</dbReference>
<evidence type="ECO:0000256" key="5">
    <source>
        <dbReference type="ARBA" id="ARBA00022679"/>
    </source>
</evidence>
<comment type="similarity">
    <text evidence="2">Belongs to the PNP/MTAP phosphorylase family.</text>
</comment>
<dbReference type="Gene3D" id="3.40.50.1580">
    <property type="entry name" value="Nucleoside phosphorylase domain"/>
    <property type="match status" value="2"/>
</dbReference>
<evidence type="ECO:0000256" key="1">
    <source>
        <dbReference type="ARBA" id="ARBA00005058"/>
    </source>
</evidence>
<dbReference type="GO" id="GO:0005737">
    <property type="term" value="C:cytoplasm"/>
    <property type="evidence" value="ECO:0007669"/>
    <property type="project" value="TreeGrafter"/>
</dbReference>
<organism evidence="12 13">
    <name type="scientific">Mesocestoides corti</name>
    <name type="common">Flatworm</name>
    <dbReference type="NCBI Taxonomy" id="53468"/>
    <lineage>
        <taxon>Eukaryota</taxon>
        <taxon>Metazoa</taxon>
        <taxon>Spiralia</taxon>
        <taxon>Lophotrochozoa</taxon>
        <taxon>Platyhelminthes</taxon>
        <taxon>Cestoda</taxon>
        <taxon>Eucestoda</taxon>
        <taxon>Cyclophyllidea</taxon>
        <taxon>Mesocestoididae</taxon>
        <taxon>Mesocestoides</taxon>
    </lineage>
</organism>
<keyword evidence="5" id="KW-0808">Transferase</keyword>
<dbReference type="AlphaFoldDB" id="A0A0R3ULH8"/>